<accession>A0A7S9SU65</accession>
<reference evidence="1" key="1">
    <citation type="submission" date="2020-08" db="EMBL/GenBank/DDBJ databases">
        <title>Bridging the membrane lipid divide: bacteria of the FCB group superphylum have the potential to synthesize archaeal ether lipids.</title>
        <authorList>
            <person name="Villanueva L."/>
            <person name="von Meijenfeldt F.A.B."/>
            <person name="Westbye A.B."/>
            <person name="Yadav S."/>
            <person name="Hopmans E.C."/>
            <person name="Dutilh B.E."/>
            <person name="Sinninghe Damste J.S."/>
        </authorList>
    </citation>
    <scope>NUCLEOTIDE SEQUENCE</scope>
    <source>
        <strain evidence="1">NIOZ-UU157</strain>
    </source>
</reference>
<gene>
    <name evidence="1" type="ORF">NIOZUU157_00384</name>
</gene>
<dbReference type="EMBL" id="MW030564">
    <property type="protein sequence ID" value="QPI16485.1"/>
    <property type="molecule type" value="Genomic_DNA"/>
</dbReference>
<evidence type="ECO:0000313" key="1">
    <source>
        <dbReference type="EMBL" id="QPI16485.1"/>
    </source>
</evidence>
<name>A0A7S9SU65_9VIRU</name>
<sequence>MIRSKSFPMSLLILYLSPGSFSFPLILVVVESNSSPVSIFIYVCVSFSSITSGVSEPVSELPAVKSEYF</sequence>
<protein>
    <submittedName>
        <fullName evidence="1">Uncharacterized protein</fullName>
    </submittedName>
</protein>
<organism evidence="1">
    <name type="scientific">Virus NIOZ-UU157</name>
    <dbReference type="NCBI Taxonomy" id="2763269"/>
    <lineage>
        <taxon>Viruses</taxon>
    </lineage>
</organism>
<proteinExistence type="predicted"/>